<accession>A0AAU9DBS0</accession>
<sequence>MKKLLLIIAFVCVWGVSESVAQSEGELVGVGNLGFTLGNDVDFILNLEADYFIMDNLAATGGIQFWDRMANLAIGAKYYVNNNFYGRARGLFIGDVDFDLGVGYQLPLDRNLELDLGADYYFGAGKLGLQAGIAYRF</sequence>
<gene>
    <name evidence="2" type="ORF">FUAX_29880</name>
</gene>
<name>A0AAU9DBS0_9BACT</name>
<dbReference type="KEGG" id="fax:FUAX_29880"/>
<organism evidence="2 3">
    <name type="scientific">Fulvitalea axinellae</name>
    <dbReference type="NCBI Taxonomy" id="1182444"/>
    <lineage>
        <taxon>Bacteria</taxon>
        <taxon>Pseudomonadati</taxon>
        <taxon>Bacteroidota</taxon>
        <taxon>Cytophagia</taxon>
        <taxon>Cytophagales</taxon>
        <taxon>Persicobacteraceae</taxon>
        <taxon>Fulvitalea</taxon>
    </lineage>
</organism>
<dbReference type="AlphaFoldDB" id="A0AAU9DBS0"/>
<evidence type="ECO:0000313" key="3">
    <source>
        <dbReference type="Proteomes" id="UP001348817"/>
    </source>
</evidence>
<evidence type="ECO:0000313" key="2">
    <source>
        <dbReference type="EMBL" id="BDD10556.1"/>
    </source>
</evidence>
<dbReference type="EMBL" id="AP025314">
    <property type="protein sequence ID" value="BDD10556.1"/>
    <property type="molecule type" value="Genomic_DNA"/>
</dbReference>
<keyword evidence="1" id="KW-0732">Signal</keyword>
<keyword evidence="3" id="KW-1185">Reference proteome</keyword>
<dbReference type="Proteomes" id="UP001348817">
    <property type="component" value="Chromosome"/>
</dbReference>
<feature type="signal peptide" evidence="1">
    <location>
        <begin position="1"/>
        <end position="21"/>
    </location>
</feature>
<feature type="chain" id="PRO_5043605654" description="Outer membrane protein beta-barrel domain-containing protein" evidence="1">
    <location>
        <begin position="22"/>
        <end position="137"/>
    </location>
</feature>
<proteinExistence type="predicted"/>
<evidence type="ECO:0008006" key="4">
    <source>
        <dbReference type="Google" id="ProtNLM"/>
    </source>
</evidence>
<protein>
    <recommendedName>
        <fullName evidence="4">Outer membrane protein beta-barrel domain-containing protein</fullName>
    </recommendedName>
</protein>
<evidence type="ECO:0000256" key="1">
    <source>
        <dbReference type="SAM" id="SignalP"/>
    </source>
</evidence>
<reference evidence="2 3" key="1">
    <citation type="submission" date="2021-12" db="EMBL/GenBank/DDBJ databases">
        <title>Genome sequencing of bacteria with rrn-lacking chromosome and rrn-plasmid.</title>
        <authorList>
            <person name="Anda M."/>
            <person name="Iwasaki W."/>
        </authorList>
    </citation>
    <scope>NUCLEOTIDE SEQUENCE [LARGE SCALE GENOMIC DNA]</scope>
    <source>
        <strain evidence="2 3">DSM 100852</strain>
    </source>
</reference>
<dbReference type="RefSeq" id="WP_338392102.1">
    <property type="nucleotide sequence ID" value="NZ_AP025314.1"/>
</dbReference>